<dbReference type="Proteomes" id="UP000580856">
    <property type="component" value="Unassembled WGS sequence"/>
</dbReference>
<comment type="caution">
    <text evidence="5">The sequence shown here is derived from an EMBL/GenBank/DDBJ whole genome shotgun (WGS) entry which is preliminary data.</text>
</comment>
<dbReference type="InterPro" id="IPR008258">
    <property type="entry name" value="Transglycosylase_SLT_dom_1"/>
</dbReference>
<keyword evidence="1" id="KW-0408">Iron</keyword>
<dbReference type="SUPFAM" id="SSF53955">
    <property type="entry name" value="Lysozyme-like"/>
    <property type="match status" value="2"/>
</dbReference>
<feature type="signal peptide" evidence="3">
    <location>
        <begin position="1"/>
        <end position="31"/>
    </location>
</feature>
<evidence type="ECO:0000256" key="3">
    <source>
        <dbReference type="SAM" id="SignalP"/>
    </source>
</evidence>
<protein>
    <submittedName>
        <fullName evidence="5">Soluble lytic murein transglycosylase-like protein</fullName>
    </submittedName>
</protein>
<feature type="coiled-coil region" evidence="2">
    <location>
        <begin position="229"/>
        <end position="256"/>
    </location>
</feature>
<dbReference type="GO" id="GO:0051536">
    <property type="term" value="F:iron-sulfur cluster binding"/>
    <property type="evidence" value="ECO:0007669"/>
    <property type="project" value="UniProtKB-KW"/>
</dbReference>
<dbReference type="InterPro" id="IPR023346">
    <property type="entry name" value="Lysozyme-like_dom_sf"/>
</dbReference>
<proteinExistence type="predicted"/>
<evidence type="ECO:0000313" key="6">
    <source>
        <dbReference type="Proteomes" id="UP000580856"/>
    </source>
</evidence>
<dbReference type="CDD" id="cd00254">
    <property type="entry name" value="LT-like"/>
    <property type="match status" value="1"/>
</dbReference>
<sequence>MDPARRKAMKALIASALLPLAGALSARTAQASVPLRTEPPVNVIIPTEYAPPVQGESAALYARRLSRAMLDFADAHFRGRKLPIWKRPYAEVDLEKRVVNACHWIVQGVRENEHIYPVDPAWVVAQITAESFFCEFAVSRAFAVGPCQLMPETAHDYKMLCAGDLPEHRRAPYRRTEWAREIDSYRALREKWKSTRAEMRKVGGDRDTLLITALQAAKSGKRLPMAEKYLQLHARVQEFDAQVKDARQKFRAYIEENLAGRDIFDEKDAQFLMGFDQRVMYRTSIPAMVRMIAKNLKARNGNIMAATAGYNAGLGNTSTGELIYDRYGRVPTFGETITYVNRVFINHHEIVKRMV</sequence>
<gene>
    <name evidence="5" type="ORF">GGQ74_002499</name>
</gene>
<dbReference type="EMBL" id="JAATJA010000002">
    <property type="protein sequence ID" value="NJB68826.1"/>
    <property type="molecule type" value="Genomic_DNA"/>
</dbReference>
<dbReference type="AlphaFoldDB" id="A0A846QIX5"/>
<dbReference type="Pfam" id="PF01464">
    <property type="entry name" value="SLT"/>
    <property type="match status" value="1"/>
</dbReference>
<name>A0A846QIX5_9BACT</name>
<feature type="domain" description="Transglycosylase SLT" evidence="4">
    <location>
        <begin position="110"/>
        <end position="172"/>
    </location>
</feature>
<evidence type="ECO:0000313" key="5">
    <source>
        <dbReference type="EMBL" id="NJB68826.1"/>
    </source>
</evidence>
<accession>A0A846QIX5</accession>
<dbReference type="RefSeq" id="WP_209280164.1">
    <property type="nucleotide sequence ID" value="NZ_JAATJA010000002.1"/>
</dbReference>
<dbReference type="Gene3D" id="1.10.530.10">
    <property type="match status" value="1"/>
</dbReference>
<organism evidence="5 6">
    <name type="scientific">Desulfobaculum xiamenense</name>
    <dbReference type="NCBI Taxonomy" id="995050"/>
    <lineage>
        <taxon>Bacteria</taxon>
        <taxon>Pseudomonadati</taxon>
        <taxon>Thermodesulfobacteriota</taxon>
        <taxon>Desulfovibrionia</taxon>
        <taxon>Desulfovibrionales</taxon>
        <taxon>Desulfovibrionaceae</taxon>
        <taxon>Desulfobaculum</taxon>
    </lineage>
</organism>
<keyword evidence="2" id="KW-0175">Coiled coil</keyword>
<keyword evidence="1" id="KW-0411">Iron-sulfur</keyword>
<keyword evidence="1" id="KW-0479">Metal-binding</keyword>
<evidence type="ECO:0000256" key="1">
    <source>
        <dbReference type="ARBA" id="ARBA00023014"/>
    </source>
</evidence>
<keyword evidence="3" id="KW-0732">Signal</keyword>
<keyword evidence="6" id="KW-1185">Reference proteome</keyword>
<dbReference type="InterPro" id="IPR006311">
    <property type="entry name" value="TAT_signal"/>
</dbReference>
<dbReference type="PROSITE" id="PS51318">
    <property type="entry name" value="TAT"/>
    <property type="match status" value="1"/>
</dbReference>
<reference evidence="5 6" key="1">
    <citation type="submission" date="2020-03" db="EMBL/GenBank/DDBJ databases">
        <title>Genomic Encyclopedia of Type Strains, Phase IV (KMG-IV): sequencing the most valuable type-strain genomes for metagenomic binning, comparative biology and taxonomic classification.</title>
        <authorList>
            <person name="Goeker M."/>
        </authorList>
    </citation>
    <scope>NUCLEOTIDE SEQUENCE [LARGE SCALE GENOMIC DNA]</scope>
    <source>
        <strain evidence="5 6">DSM 24233</strain>
    </source>
</reference>
<evidence type="ECO:0000259" key="4">
    <source>
        <dbReference type="Pfam" id="PF01464"/>
    </source>
</evidence>
<feature type="chain" id="PRO_5032766994" evidence="3">
    <location>
        <begin position="32"/>
        <end position="355"/>
    </location>
</feature>
<evidence type="ECO:0000256" key="2">
    <source>
        <dbReference type="SAM" id="Coils"/>
    </source>
</evidence>